<keyword evidence="3" id="KW-1185">Reference proteome</keyword>
<dbReference type="InterPro" id="IPR035919">
    <property type="entry name" value="EAL_sf"/>
</dbReference>
<gene>
    <name evidence="2" type="ORF">ACFQ45_03665</name>
</gene>
<dbReference type="Proteomes" id="UP001597059">
    <property type="component" value="Unassembled WGS sequence"/>
</dbReference>
<evidence type="ECO:0000259" key="1">
    <source>
        <dbReference type="PROSITE" id="PS50883"/>
    </source>
</evidence>
<dbReference type="EMBL" id="JBHTMN010000004">
    <property type="protein sequence ID" value="MFD1382447.1"/>
    <property type="molecule type" value="Genomic_DNA"/>
</dbReference>
<dbReference type="Gene3D" id="3.20.20.450">
    <property type="entry name" value="EAL domain"/>
    <property type="match status" value="1"/>
</dbReference>
<sequence>MVRDLHYGKFSVHYQPQINTINRELFGIEALCRWDRGQETPINPDVFVALAEDFNFISELDIWVLDQVCHQLTKWQDKGIEIPMTSVNFSPVSLNNLNTHSRILATLNKHQIPTDKITIEITEGKKIHYSDAVISSLNHLNALGIKFSLDDFGIGYSNFKRLTRIPVSQLKLDRSFVLNLPENLYKEISASTLSIGKKLGLSVIAEGVENTEQLEILEDLGCQIYQGYMFSKPLSEADFENWFFNISNRWGR</sequence>
<dbReference type="PANTHER" id="PTHR33121:SF71">
    <property type="entry name" value="OXYGEN SENSOR PROTEIN DOSP"/>
    <property type="match status" value="1"/>
</dbReference>
<dbReference type="SMART" id="SM00052">
    <property type="entry name" value="EAL"/>
    <property type="match status" value="1"/>
</dbReference>
<protein>
    <submittedName>
        <fullName evidence="2">EAL domain-containing protein</fullName>
    </submittedName>
</protein>
<organism evidence="2 3">
    <name type="scientific">Rhodanobacter aciditrophus</name>
    <dbReference type="NCBI Taxonomy" id="1623218"/>
    <lineage>
        <taxon>Bacteria</taxon>
        <taxon>Pseudomonadati</taxon>
        <taxon>Pseudomonadota</taxon>
        <taxon>Gammaproteobacteria</taxon>
        <taxon>Lysobacterales</taxon>
        <taxon>Rhodanobacteraceae</taxon>
        <taxon>Rhodanobacter</taxon>
    </lineage>
</organism>
<dbReference type="PANTHER" id="PTHR33121">
    <property type="entry name" value="CYCLIC DI-GMP PHOSPHODIESTERASE PDEF"/>
    <property type="match status" value="1"/>
</dbReference>
<evidence type="ECO:0000313" key="3">
    <source>
        <dbReference type="Proteomes" id="UP001597059"/>
    </source>
</evidence>
<dbReference type="Pfam" id="PF00563">
    <property type="entry name" value="EAL"/>
    <property type="match status" value="1"/>
</dbReference>
<dbReference type="SUPFAM" id="SSF141868">
    <property type="entry name" value="EAL domain-like"/>
    <property type="match status" value="1"/>
</dbReference>
<proteinExistence type="predicted"/>
<comment type="caution">
    <text evidence="2">The sequence shown here is derived from an EMBL/GenBank/DDBJ whole genome shotgun (WGS) entry which is preliminary data.</text>
</comment>
<accession>A0ABW4AWX8</accession>
<reference evidence="3" key="1">
    <citation type="journal article" date="2019" name="Int. J. Syst. Evol. Microbiol.">
        <title>The Global Catalogue of Microorganisms (GCM) 10K type strain sequencing project: providing services to taxonomists for standard genome sequencing and annotation.</title>
        <authorList>
            <consortium name="The Broad Institute Genomics Platform"/>
            <consortium name="The Broad Institute Genome Sequencing Center for Infectious Disease"/>
            <person name="Wu L."/>
            <person name="Ma J."/>
        </authorList>
    </citation>
    <scope>NUCLEOTIDE SEQUENCE [LARGE SCALE GENOMIC DNA]</scope>
    <source>
        <strain evidence="3">JCM 30774</strain>
    </source>
</reference>
<dbReference type="InterPro" id="IPR001633">
    <property type="entry name" value="EAL_dom"/>
</dbReference>
<evidence type="ECO:0000313" key="2">
    <source>
        <dbReference type="EMBL" id="MFD1382447.1"/>
    </source>
</evidence>
<feature type="domain" description="EAL" evidence="1">
    <location>
        <begin position="1"/>
        <end position="247"/>
    </location>
</feature>
<dbReference type="PROSITE" id="PS50883">
    <property type="entry name" value="EAL"/>
    <property type="match status" value="1"/>
</dbReference>
<name>A0ABW4AWX8_9GAMM</name>
<dbReference type="CDD" id="cd01948">
    <property type="entry name" value="EAL"/>
    <property type="match status" value="1"/>
</dbReference>
<dbReference type="InterPro" id="IPR050706">
    <property type="entry name" value="Cyclic-di-GMP_PDE-like"/>
</dbReference>